<dbReference type="Proteomes" id="UP001145114">
    <property type="component" value="Unassembled WGS sequence"/>
</dbReference>
<sequence>MEIPAPGELALYDSRSQELKNQLKVATAWDRPLRVVQWNLERGYKLQQELDYLQTLDADIVCLQEVDIDNERSGNVNQAKIIAERLGLNGGFVTEFIEIRDPCRSAAQQGGGVHGNTIYSKFDMKFRVVKHEHQPYDWNSDGRFLREPRLGERYTIAAEVDIPGRSPLLVYSAHFECFCGISGRVGQLADLIKDSRAMAEKFPHQLVFGDFNTIGHSLARLSPIFCTDRYRWGSLGMSEPEWWYHHILSWYASDGPKNLLLQHQPLPHGVSSTDDWLLKNTVNPEWWDPFDVRKDVTISNHLGWMQAKADWTFVRQMVVLKHWMGNEDYAMSDHKCLNLYVDFATPEQDEIHKCINKRIATELEQRRQIEKSRRKTVFA</sequence>
<comment type="caution">
    <text evidence="1">The sequence shown here is derived from an EMBL/GenBank/DDBJ whole genome shotgun (WGS) entry which is preliminary data.</text>
</comment>
<evidence type="ECO:0000313" key="1">
    <source>
        <dbReference type="EMBL" id="KAJ1675974.1"/>
    </source>
</evidence>
<gene>
    <name evidence="1" type="ORF">EV182_000187</name>
</gene>
<feature type="non-terminal residue" evidence="1">
    <location>
        <position position="379"/>
    </location>
</feature>
<keyword evidence="2" id="KW-1185">Reference proteome</keyword>
<proteinExistence type="predicted"/>
<evidence type="ECO:0000313" key="2">
    <source>
        <dbReference type="Proteomes" id="UP001145114"/>
    </source>
</evidence>
<dbReference type="EMBL" id="JAMZIH010005147">
    <property type="protein sequence ID" value="KAJ1675974.1"/>
    <property type="molecule type" value="Genomic_DNA"/>
</dbReference>
<reference evidence="1" key="1">
    <citation type="submission" date="2022-06" db="EMBL/GenBank/DDBJ databases">
        <title>Phylogenomic reconstructions and comparative analyses of Kickxellomycotina fungi.</title>
        <authorList>
            <person name="Reynolds N.K."/>
            <person name="Stajich J.E."/>
            <person name="Barry K."/>
            <person name="Grigoriev I.V."/>
            <person name="Crous P."/>
            <person name="Smith M.E."/>
        </authorList>
    </citation>
    <scope>NUCLEOTIDE SEQUENCE</scope>
    <source>
        <strain evidence="1">RSA 2271</strain>
    </source>
</reference>
<accession>A0ACC1HHE0</accession>
<protein>
    <submittedName>
        <fullName evidence="1">Uncharacterized protein</fullName>
    </submittedName>
</protein>
<organism evidence="1 2">
    <name type="scientific">Spiromyces aspiralis</name>
    <dbReference type="NCBI Taxonomy" id="68401"/>
    <lineage>
        <taxon>Eukaryota</taxon>
        <taxon>Fungi</taxon>
        <taxon>Fungi incertae sedis</taxon>
        <taxon>Zoopagomycota</taxon>
        <taxon>Kickxellomycotina</taxon>
        <taxon>Kickxellomycetes</taxon>
        <taxon>Kickxellales</taxon>
        <taxon>Kickxellaceae</taxon>
        <taxon>Spiromyces</taxon>
    </lineage>
</organism>
<name>A0ACC1HHE0_9FUNG</name>